<keyword evidence="2" id="KW-1185">Reference proteome</keyword>
<dbReference type="EMBL" id="DF967972">
    <property type="protein sequence ID" value="GAP13848.1"/>
    <property type="molecule type" value="Genomic_DNA"/>
</dbReference>
<organism evidence="1">
    <name type="scientific">Longilinea arvoryzae</name>
    <dbReference type="NCBI Taxonomy" id="360412"/>
    <lineage>
        <taxon>Bacteria</taxon>
        <taxon>Bacillati</taxon>
        <taxon>Chloroflexota</taxon>
        <taxon>Anaerolineae</taxon>
        <taxon>Anaerolineales</taxon>
        <taxon>Anaerolineaceae</taxon>
        <taxon>Longilinea</taxon>
    </lineage>
</organism>
<evidence type="ECO:0008006" key="3">
    <source>
        <dbReference type="Google" id="ProtNLM"/>
    </source>
</evidence>
<gene>
    <name evidence="1" type="ORF">LARV_01606</name>
</gene>
<evidence type="ECO:0000313" key="2">
    <source>
        <dbReference type="Proteomes" id="UP000055060"/>
    </source>
</evidence>
<dbReference type="AlphaFoldDB" id="A0A0S7BHV5"/>
<reference evidence="1" key="1">
    <citation type="submission" date="2015-07" db="EMBL/GenBank/DDBJ databases">
        <title>Draft Genome Sequences of Anaerolinea thermolimosa IMO-1, Bellilinea caldifistulae GOMI-1, Leptolinea tardivitalis YMTK-2, Levilinea saccharolytica KIBI-1,Longilinea arvoryzae KOME-1, Previously Described as Members of the Anaerolineaceae (Chloroflexi).</title>
        <authorList>
            <person name="Sekiguchi Y."/>
            <person name="Ohashi A."/>
            <person name="Matsuura N."/>
            <person name="Tourlousse M.D."/>
        </authorList>
    </citation>
    <scope>NUCLEOTIDE SEQUENCE [LARGE SCALE GENOMIC DNA]</scope>
    <source>
        <strain evidence="1">KOME-1</strain>
    </source>
</reference>
<dbReference type="SUPFAM" id="SSF54909">
    <property type="entry name" value="Dimeric alpha+beta barrel"/>
    <property type="match status" value="1"/>
</dbReference>
<accession>A0A0S7BHV5</accession>
<dbReference type="STRING" id="360412.LARV_01606"/>
<protein>
    <recommendedName>
        <fullName evidence="3">ABM domain-containing protein</fullName>
    </recommendedName>
</protein>
<dbReference type="Proteomes" id="UP000055060">
    <property type="component" value="Unassembled WGS sequence"/>
</dbReference>
<sequence>MGDRRSMNLYWRCTMLLTILTGHVAKENRELLKERFARELHNPPQDLLQTFLIQSEDDPHCWQIISLWRNLEAYEKEHSGKIMEACVQMFCDAGSTPDRTIFHVTEHYTRV</sequence>
<proteinExistence type="predicted"/>
<evidence type="ECO:0000313" key="1">
    <source>
        <dbReference type="EMBL" id="GAP13848.1"/>
    </source>
</evidence>
<name>A0A0S7BHV5_9CHLR</name>
<dbReference type="InterPro" id="IPR011008">
    <property type="entry name" value="Dimeric_a/b-barrel"/>
</dbReference>